<evidence type="ECO:0000313" key="3">
    <source>
        <dbReference type="Proteomes" id="UP001314170"/>
    </source>
</evidence>
<proteinExistence type="predicted"/>
<comment type="caution">
    <text evidence="2">The sequence shown here is derived from an EMBL/GenBank/DDBJ whole genome shotgun (WGS) entry which is preliminary data.</text>
</comment>
<keyword evidence="3" id="KW-1185">Reference proteome</keyword>
<feature type="region of interest" description="Disordered" evidence="1">
    <location>
        <begin position="1"/>
        <end position="27"/>
    </location>
</feature>
<accession>A0AAV1QTD6</accession>
<organism evidence="2 3">
    <name type="scientific">Dovyalis caffra</name>
    <dbReference type="NCBI Taxonomy" id="77055"/>
    <lineage>
        <taxon>Eukaryota</taxon>
        <taxon>Viridiplantae</taxon>
        <taxon>Streptophyta</taxon>
        <taxon>Embryophyta</taxon>
        <taxon>Tracheophyta</taxon>
        <taxon>Spermatophyta</taxon>
        <taxon>Magnoliopsida</taxon>
        <taxon>eudicotyledons</taxon>
        <taxon>Gunneridae</taxon>
        <taxon>Pentapetalae</taxon>
        <taxon>rosids</taxon>
        <taxon>fabids</taxon>
        <taxon>Malpighiales</taxon>
        <taxon>Salicaceae</taxon>
        <taxon>Flacourtieae</taxon>
        <taxon>Dovyalis</taxon>
    </lineage>
</organism>
<evidence type="ECO:0000256" key="1">
    <source>
        <dbReference type="SAM" id="MobiDB-lite"/>
    </source>
</evidence>
<reference evidence="2 3" key="1">
    <citation type="submission" date="2024-01" db="EMBL/GenBank/DDBJ databases">
        <authorList>
            <person name="Waweru B."/>
        </authorList>
    </citation>
    <scope>NUCLEOTIDE SEQUENCE [LARGE SCALE GENOMIC DNA]</scope>
</reference>
<evidence type="ECO:0000313" key="2">
    <source>
        <dbReference type="EMBL" id="CAK7324323.1"/>
    </source>
</evidence>
<dbReference type="Proteomes" id="UP001314170">
    <property type="component" value="Unassembled WGS sequence"/>
</dbReference>
<gene>
    <name evidence="2" type="ORF">DCAF_LOCUS1963</name>
</gene>
<protein>
    <submittedName>
        <fullName evidence="2">Uncharacterized protein</fullName>
    </submittedName>
</protein>
<feature type="compositionally biased region" description="Basic residues" evidence="1">
    <location>
        <begin position="1"/>
        <end position="16"/>
    </location>
</feature>
<dbReference type="AlphaFoldDB" id="A0AAV1QTD6"/>
<name>A0AAV1QTD6_9ROSI</name>
<sequence length="51" mass="5714">MTRFMRAKRERKKHEVRAKEEPRGAGLVGGIFGQHGWELGGTFGRDSDVTA</sequence>
<dbReference type="EMBL" id="CAWUPB010000246">
    <property type="protein sequence ID" value="CAK7324323.1"/>
    <property type="molecule type" value="Genomic_DNA"/>
</dbReference>